<reference evidence="1" key="1">
    <citation type="submission" date="2020-04" db="EMBL/GenBank/DDBJ databases">
        <authorList>
            <person name="Chiriac C."/>
            <person name="Salcher M."/>
            <person name="Ghai R."/>
            <person name="Kavagutti S V."/>
        </authorList>
    </citation>
    <scope>NUCLEOTIDE SEQUENCE</scope>
</reference>
<gene>
    <name evidence="1" type="ORF">UFOVP599_16</name>
</gene>
<name>A0A6J5MWU4_9CAUD</name>
<evidence type="ECO:0000313" key="1">
    <source>
        <dbReference type="EMBL" id="CAB4151404.1"/>
    </source>
</evidence>
<organism evidence="1">
    <name type="scientific">uncultured Caudovirales phage</name>
    <dbReference type="NCBI Taxonomy" id="2100421"/>
    <lineage>
        <taxon>Viruses</taxon>
        <taxon>Duplodnaviria</taxon>
        <taxon>Heunggongvirae</taxon>
        <taxon>Uroviricota</taxon>
        <taxon>Caudoviricetes</taxon>
        <taxon>Peduoviridae</taxon>
        <taxon>Maltschvirus</taxon>
        <taxon>Maltschvirus maltsch</taxon>
    </lineage>
</organism>
<dbReference type="EMBL" id="LR796556">
    <property type="protein sequence ID" value="CAB4151404.1"/>
    <property type="molecule type" value="Genomic_DNA"/>
</dbReference>
<proteinExistence type="predicted"/>
<sequence>MAVENYKETCNNCRFFVNNDRMGVCNRFPESVNKHMNNWCGEFQASNRKPKEQIEIIPATQPEKQTTQYDIATDTIITYDEAVTDILATMANVLTAEPSPEPVKKPGRPKKVAK</sequence>
<protein>
    <submittedName>
        <fullName evidence="1">Uncharacterized protein</fullName>
    </submittedName>
</protein>
<accession>A0A6J5MWU4</accession>